<evidence type="ECO:0000256" key="4">
    <source>
        <dbReference type="ARBA" id="ARBA00022737"/>
    </source>
</evidence>
<evidence type="ECO:0000313" key="8">
    <source>
        <dbReference type="Proteomes" id="UP001497623"/>
    </source>
</evidence>
<dbReference type="GO" id="GO:0005737">
    <property type="term" value="C:cytoplasm"/>
    <property type="evidence" value="ECO:0007669"/>
    <property type="project" value="UniProtKB-SubCell"/>
</dbReference>
<evidence type="ECO:0000256" key="2">
    <source>
        <dbReference type="ARBA" id="ARBA00022490"/>
    </source>
</evidence>
<dbReference type="Proteomes" id="UP001497623">
    <property type="component" value="Unassembled WGS sequence"/>
</dbReference>
<dbReference type="InterPro" id="IPR018247">
    <property type="entry name" value="EF_Hand_1_Ca_BS"/>
</dbReference>
<dbReference type="PROSITE" id="PS50222">
    <property type="entry name" value="EF_HAND_2"/>
    <property type="match status" value="2"/>
</dbReference>
<dbReference type="FunFam" id="1.10.238.10:FF:000178">
    <property type="entry name" value="Calmodulin-2 A"/>
    <property type="match status" value="1"/>
</dbReference>
<keyword evidence="4" id="KW-0677">Repeat</keyword>
<dbReference type="Pfam" id="PF13499">
    <property type="entry name" value="EF-hand_7"/>
    <property type="match status" value="2"/>
</dbReference>
<accession>A0AAV2Q4N3</accession>
<comment type="caution">
    <text evidence="7">The sequence shown here is derived from an EMBL/GenBank/DDBJ whole genome shotgun (WGS) entry which is preliminary data.</text>
</comment>
<feature type="domain" description="EF-hand" evidence="6">
    <location>
        <begin position="71"/>
        <end position="106"/>
    </location>
</feature>
<dbReference type="GO" id="GO:0048306">
    <property type="term" value="F:calcium-dependent protein binding"/>
    <property type="evidence" value="ECO:0007669"/>
    <property type="project" value="UniProtKB-ARBA"/>
</dbReference>
<keyword evidence="8" id="KW-1185">Reference proteome</keyword>
<dbReference type="InterPro" id="IPR011992">
    <property type="entry name" value="EF-hand-dom_pair"/>
</dbReference>
<dbReference type="Gene3D" id="1.10.238.10">
    <property type="entry name" value="EF-hand"/>
    <property type="match status" value="1"/>
</dbReference>
<feature type="non-terminal residue" evidence="7">
    <location>
        <position position="172"/>
    </location>
</feature>
<evidence type="ECO:0000259" key="6">
    <source>
        <dbReference type="PROSITE" id="PS50222"/>
    </source>
</evidence>
<dbReference type="SUPFAM" id="SSF47473">
    <property type="entry name" value="EF-hand"/>
    <property type="match status" value="1"/>
</dbReference>
<dbReference type="PROSITE" id="PS00018">
    <property type="entry name" value="EF_HAND_1"/>
    <property type="match status" value="2"/>
</dbReference>
<dbReference type="AlphaFoldDB" id="A0AAV2Q4N3"/>
<proteinExistence type="predicted"/>
<evidence type="ECO:0000256" key="3">
    <source>
        <dbReference type="ARBA" id="ARBA00022723"/>
    </source>
</evidence>
<dbReference type="GO" id="GO:0043226">
    <property type="term" value="C:organelle"/>
    <property type="evidence" value="ECO:0007669"/>
    <property type="project" value="UniProtKB-ARBA"/>
</dbReference>
<evidence type="ECO:0000313" key="7">
    <source>
        <dbReference type="EMBL" id="CAL4071266.1"/>
    </source>
</evidence>
<dbReference type="PANTHER" id="PTHR46212">
    <property type="entry name" value="PEFLIN"/>
    <property type="match status" value="1"/>
</dbReference>
<dbReference type="PANTHER" id="PTHR46212:SF9">
    <property type="entry name" value="PROGRAMMED CELL DEATH PROTEIN 6"/>
    <property type="match status" value="1"/>
</dbReference>
<dbReference type="GO" id="GO:0005509">
    <property type="term" value="F:calcium ion binding"/>
    <property type="evidence" value="ECO:0007669"/>
    <property type="project" value="InterPro"/>
</dbReference>
<protein>
    <recommendedName>
        <fullName evidence="6">EF-hand domain-containing protein</fullName>
    </recommendedName>
</protein>
<dbReference type="SMART" id="SM00054">
    <property type="entry name" value="EFh"/>
    <property type="match status" value="4"/>
</dbReference>
<keyword evidence="5" id="KW-0106">Calcium</keyword>
<dbReference type="InterPro" id="IPR002048">
    <property type="entry name" value="EF_hand_dom"/>
</dbReference>
<keyword evidence="3" id="KW-0479">Metal-binding</keyword>
<dbReference type="EMBL" id="CAXKWB010003962">
    <property type="protein sequence ID" value="CAL4071266.1"/>
    <property type="molecule type" value="Genomic_DNA"/>
</dbReference>
<reference evidence="7 8" key="1">
    <citation type="submission" date="2024-05" db="EMBL/GenBank/DDBJ databases">
        <authorList>
            <person name="Wallberg A."/>
        </authorList>
    </citation>
    <scope>NUCLEOTIDE SEQUENCE [LARGE SCALE GENOMIC DNA]</scope>
</reference>
<sequence>MAMPDRNYLVSVFQKVDKDRSGAIDARELQSALSNGNWTPFNPETVRLMIGMFDKKGTGTITFEEFGSLWKYVTDWQQCFRSFDQDNSGSISKPELKTAVTAFGYRFSDQFYDVLLKRFDRSNKGVIFFDDFIQCSVVLHILTQEFQQHDTNNDGNATFSYEQFMMVITKVI</sequence>
<feature type="domain" description="EF-hand" evidence="6">
    <location>
        <begin position="4"/>
        <end position="39"/>
    </location>
</feature>
<comment type="subcellular location">
    <subcellularLocation>
        <location evidence="1">Cytoplasm</location>
    </subcellularLocation>
</comment>
<dbReference type="InterPro" id="IPR051426">
    <property type="entry name" value="Peflin/Sorcin_CaBP"/>
</dbReference>
<gene>
    <name evidence="7" type="ORF">MNOR_LOCUS8484</name>
</gene>
<evidence type="ECO:0000256" key="1">
    <source>
        <dbReference type="ARBA" id="ARBA00004496"/>
    </source>
</evidence>
<organism evidence="7 8">
    <name type="scientific">Meganyctiphanes norvegica</name>
    <name type="common">Northern krill</name>
    <name type="synonym">Thysanopoda norvegica</name>
    <dbReference type="NCBI Taxonomy" id="48144"/>
    <lineage>
        <taxon>Eukaryota</taxon>
        <taxon>Metazoa</taxon>
        <taxon>Ecdysozoa</taxon>
        <taxon>Arthropoda</taxon>
        <taxon>Crustacea</taxon>
        <taxon>Multicrustacea</taxon>
        <taxon>Malacostraca</taxon>
        <taxon>Eumalacostraca</taxon>
        <taxon>Eucarida</taxon>
        <taxon>Euphausiacea</taxon>
        <taxon>Euphausiidae</taxon>
        <taxon>Meganyctiphanes</taxon>
    </lineage>
</organism>
<evidence type="ECO:0000256" key="5">
    <source>
        <dbReference type="ARBA" id="ARBA00022837"/>
    </source>
</evidence>
<keyword evidence="2" id="KW-0963">Cytoplasm</keyword>
<name>A0AAV2Q4N3_MEGNR</name>